<name>A0A4Z0W7U1_9GAMM</name>
<gene>
    <name evidence="2" type="ORF">E4656_11745</name>
</gene>
<dbReference type="InterPro" id="IPR025309">
    <property type="entry name" value="KTSC_dom"/>
</dbReference>
<organism evidence="2 3">
    <name type="scientific">Natronospirillum operosum</name>
    <dbReference type="NCBI Taxonomy" id="2759953"/>
    <lineage>
        <taxon>Bacteria</taxon>
        <taxon>Pseudomonadati</taxon>
        <taxon>Pseudomonadota</taxon>
        <taxon>Gammaproteobacteria</taxon>
        <taxon>Oceanospirillales</taxon>
        <taxon>Natronospirillaceae</taxon>
        <taxon>Natronospirillum</taxon>
    </lineage>
</organism>
<proteinExistence type="predicted"/>
<accession>A0A4Z0W7U1</accession>
<dbReference type="RefSeq" id="WP_135483469.1">
    <property type="nucleotide sequence ID" value="NZ_SRMF01000004.1"/>
</dbReference>
<evidence type="ECO:0000259" key="1">
    <source>
        <dbReference type="Pfam" id="PF13619"/>
    </source>
</evidence>
<sequence>MEWIKVSSDAIERVGYDSSARRMYIDFHDSTPQYTYCGVPEQVFRELVNASSVGSYFHRHVRNRYRC</sequence>
<reference evidence="2 3" key="1">
    <citation type="submission" date="2019-04" db="EMBL/GenBank/DDBJ databases">
        <title>Natronospirillum operosus gen. nov., sp. nov., a haloalkaliphilic satellite isolated from decaying biomass of laboratory culture of cyanobacterium Geitlerinema sp. and proposal of Natronospirillaceae fam. nov. and Saccharospirillaceae fam. nov.</title>
        <authorList>
            <person name="Kevbrin V."/>
            <person name="Boltyanskaya Y."/>
            <person name="Koziaeva V."/>
            <person name="Grouzdev D.S."/>
            <person name="Park M."/>
            <person name="Cho J."/>
        </authorList>
    </citation>
    <scope>NUCLEOTIDE SEQUENCE [LARGE SCALE GENOMIC DNA]</scope>
    <source>
        <strain evidence="2 3">G-116</strain>
    </source>
</reference>
<evidence type="ECO:0000313" key="3">
    <source>
        <dbReference type="Proteomes" id="UP000297475"/>
    </source>
</evidence>
<protein>
    <submittedName>
        <fullName evidence="2">KTSC domain-containing protein</fullName>
    </submittedName>
</protein>
<dbReference type="AlphaFoldDB" id="A0A4Z0W7U1"/>
<dbReference type="Proteomes" id="UP000297475">
    <property type="component" value="Unassembled WGS sequence"/>
</dbReference>
<evidence type="ECO:0000313" key="2">
    <source>
        <dbReference type="EMBL" id="TGG92797.1"/>
    </source>
</evidence>
<dbReference type="Pfam" id="PF13619">
    <property type="entry name" value="KTSC"/>
    <property type="match status" value="1"/>
</dbReference>
<comment type="caution">
    <text evidence="2">The sequence shown here is derived from an EMBL/GenBank/DDBJ whole genome shotgun (WGS) entry which is preliminary data.</text>
</comment>
<feature type="domain" description="KTSC" evidence="1">
    <location>
        <begin position="7"/>
        <end position="65"/>
    </location>
</feature>
<dbReference type="EMBL" id="SRMF01000004">
    <property type="protein sequence ID" value="TGG92797.1"/>
    <property type="molecule type" value="Genomic_DNA"/>
</dbReference>
<keyword evidence="3" id="KW-1185">Reference proteome</keyword>
<dbReference type="OrthoDB" id="8612029at2"/>